<evidence type="ECO:0008006" key="3">
    <source>
        <dbReference type="Google" id="ProtNLM"/>
    </source>
</evidence>
<organism evidence="1 2">
    <name type="scientific">Paraburkholderia ultramafica</name>
    <dbReference type="NCBI Taxonomy" id="1544867"/>
    <lineage>
        <taxon>Bacteria</taxon>
        <taxon>Pseudomonadati</taxon>
        <taxon>Pseudomonadota</taxon>
        <taxon>Betaproteobacteria</taxon>
        <taxon>Burkholderiales</taxon>
        <taxon>Burkholderiaceae</taxon>
        <taxon>Paraburkholderia</taxon>
    </lineage>
</organism>
<accession>A0A6S7D4N4</accession>
<keyword evidence="2" id="KW-1185">Reference proteome</keyword>
<dbReference type="EMBL" id="CADIKK010000020">
    <property type="protein sequence ID" value="CAB3795938.1"/>
    <property type="molecule type" value="Genomic_DNA"/>
</dbReference>
<dbReference type="Pfam" id="PF13663">
    <property type="entry name" value="DUF4148"/>
    <property type="match status" value="1"/>
</dbReference>
<dbReference type="InterPro" id="IPR025421">
    <property type="entry name" value="DUF4148"/>
</dbReference>
<evidence type="ECO:0000313" key="1">
    <source>
        <dbReference type="EMBL" id="CAB3795938.1"/>
    </source>
</evidence>
<proteinExistence type="predicted"/>
<evidence type="ECO:0000313" key="2">
    <source>
        <dbReference type="Proteomes" id="UP000494365"/>
    </source>
</evidence>
<sequence length="128" mass="13261">MRVESSKAAFFRMWPLTPLKVTIMKMLLPAVLISCVLGAPTLAFAQASNAPITRAEVRADLNRVEKAGYNPGGSDLYYPADIQAAEAKVAAQDASPAAQAVGGVALSGASQSGALLALSDTASIYAHR</sequence>
<reference evidence="1 2" key="1">
    <citation type="submission" date="2020-04" db="EMBL/GenBank/DDBJ databases">
        <authorList>
            <person name="De Canck E."/>
        </authorList>
    </citation>
    <scope>NUCLEOTIDE SEQUENCE [LARGE SCALE GENOMIC DNA]</scope>
    <source>
        <strain evidence="1 2">LMG 28614</strain>
    </source>
</reference>
<gene>
    <name evidence="1" type="ORF">LMG28614_04262</name>
</gene>
<name>A0A6S7D4N4_9BURK</name>
<dbReference type="Proteomes" id="UP000494365">
    <property type="component" value="Unassembled WGS sequence"/>
</dbReference>
<protein>
    <recommendedName>
        <fullName evidence="3">DUF4148 domain-containing protein</fullName>
    </recommendedName>
</protein>
<dbReference type="AlphaFoldDB" id="A0A6S7D4N4"/>